<evidence type="ECO:0000256" key="2">
    <source>
        <dbReference type="ARBA" id="ARBA00022759"/>
    </source>
</evidence>
<dbReference type="SUPFAM" id="SSF52980">
    <property type="entry name" value="Restriction endonuclease-like"/>
    <property type="match status" value="1"/>
</dbReference>
<dbReference type="PANTHER" id="PTHR39953:SF1">
    <property type="entry name" value="RE54151P"/>
    <property type="match status" value="1"/>
</dbReference>
<organism evidence="5 6">
    <name type="scientific">Daphnia magna</name>
    <dbReference type="NCBI Taxonomy" id="35525"/>
    <lineage>
        <taxon>Eukaryota</taxon>
        <taxon>Metazoa</taxon>
        <taxon>Ecdysozoa</taxon>
        <taxon>Arthropoda</taxon>
        <taxon>Crustacea</taxon>
        <taxon>Branchiopoda</taxon>
        <taxon>Diplostraca</taxon>
        <taxon>Cladocera</taxon>
        <taxon>Anomopoda</taxon>
        <taxon>Daphniidae</taxon>
        <taxon>Daphnia</taxon>
    </lineage>
</organism>
<dbReference type="Pfam" id="PF01771">
    <property type="entry name" value="Viral_alk_exo"/>
    <property type="match status" value="1"/>
</dbReference>
<dbReference type="GO" id="GO:0004519">
    <property type="term" value="F:endonuclease activity"/>
    <property type="evidence" value="ECO:0007669"/>
    <property type="project" value="UniProtKB-KW"/>
</dbReference>
<dbReference type="OrthoDB" id="6357546at2759"/>
<evidence type="ECO:0000313" key="6">
    <source>
        <dbReference type="Proteomes" id="UP000076858"/>
    </source>
</evidence>
<reference evidence="5 6" key="1">
    <citation type="submission" date="2016-03" db="EMBL/GenBank/DDBJ databases">
        <title>EvidentialGene: Evidence-directed Construction of Genes on Genomes.</title>
        <authorList>
            <person name="Gilbert D.G."/>
            <person name="Choi J.-H."/>
            <person name="Mockaitis K."/>
            <person name="Colbourne J."/>
            <person name="Pfrender M."/>
        </authorList>
    </citation>
    <scope>NUCLEOTIDE SEQUENCE [LARGE SCALE GENOMIC DNA]</scope>
    <source>
        <strain evidence="5 6">Xinb3</strain>
        <tissue evidence="5">Complete organism</tissue>
    </source>
</reference>
<keyword evidence="1" id="KW-0540">Nuclease</keyword>
<dbReference type="EMBL" id="LRGB01000755">
    <property type="protein sequence ID" value="KZS16144.1"/>
    <property type="molecule type" value="Genomic_DNA"/>
</dbReference>
<dbReference type="InterPro" id="IPR011604">
    <property type="entry name" value="PDDEXK-like_dom_sf"/>
</dbReference>
<dbReference type="Gene3D" id="3.90.320.10">
    <property type="match status" value="1"/>
</dbReference>
<evidence type="ECO:0000256" key="3">
    <source>
        <dbReference type="ARBA" id="ARBA00022801"/>
    </source>
</evidence>
<gene>
    <name evidence="5" type="ORF">APZ42_018160</name>
</gene>
<sequence>MAYKAHKLLEGYEKANSDNLPEVNIIALAHFIAKDSNFISPELSNIKAMRNGRESYGESAIGYVQFKREGHITTILEVNQRRKKNRCKKKNKSAETIRKTKPKRKIYEVKSKINVRKDPDGVLFLQEMIAHMDWKLKKGNVKVIPELAKIFLPVDKFDSIDIHSLSRDFKKRNATSTNVLDFLCFCKSSMTEELCNEVAKSTSDQTDNPLWRRLRYLCITASNLYAVAHCNTVDGSLVDILHGAKFRETSAMARGTRLESQVLQIVSKSKK</sequence>
<evidence type="ECO:0000313" key="5">
    <source>
        <dbReference type="EMBL" id="KZS16144.1"/>
    </source>
</evidence>
<dbReference type="GO" id="GO:0004527">
    <property type="term" value="F:exonuclease activity"/>
    <property type="evidence" value="ECO:0007669"/>
    <property type="project" value="UniProtKB-KW"/>
</dbReference>
<comment type="caution">
    <text evidence="5">The sequence shown here is derived from an EMBL/GenBank/DDBJ whole genome shotgun (WGS) entry which is preliminary data.</text>
</comment>
<name>A0A164ZAY0_9CRUS</name>
<proteinExistence type="predicted"/>
<accession>A0A164ZAY0</accession>
<keyword evidence="4" id="KW-0269">Exonuclease</keyword>
<keyword evidence="6" id="KW-1185">Reference proteome</keyword>
<dbReference type="Proteomes" id="UP000076858">
    <property type="component" value="Unassembled WGS sequence"/>
</dbReference>
<dbReference type="GO" id="GO:0006281">
    <property type="term" value="P:DNA repair"/>
    <property type="evidence" value="ECO:0007669"/>
    <property type="project" value="UniProtKB-ARBA"/>
</dbReference>
<evidence type="ECO:0000256" key="4">
    <source>
        <dbReference type="ARBA" id="ARBA00022839"/>
    </source>
</evidence>
<keyword evidence="3" id="KW-0378">Hydrolase</keyword>
<dbReference type="InterPro" id="IPR034720">
    <property type="entry name" value="Viral_alk_exo"/>
</dbReference>
<dbReference type="PANTHER" id="PTHR39953">
    <property type="entry name" value="RE54151P"/>
    <property type="match status" value="1"/>
</dbReference>
<evidence type="ECO:0000256" key="1">
    <source>
        <dbReference type="ARBA" id="ARBA00022722"/>
    </source>
</evidence>
<protein>
    <submittedName>
        <fullName evidence="5">Uncharacterized protein</fullName>
    </submittedName>
</protein>
<dbReference type="InterPro" id="IPR011335">
    <property type="entry name" value="Restrct_endonuc-II-like"/>
</dbReference>
<dbReference type="AlphaFoldDB" id="A0A164ZAY0"/>
<keyword evidence="2" id="KW-0255">Endonuclease</keyword>